<dbReference type="GO" id="GO:0016757">
    <property type="term" value="F:glycosyltransferase activity"/>
    <property type="evidence" value="ECO:0007669"/>
    <property type="project" value="InterPro"/>
</dbReference>
<dbReference type="PANTHER" id="PTHR12526">
    <property type="entry name" value="GLYCOSYLTRANSFERASE"/>
    <property type="match status" value="1"/>
</dbReference>
<dbReference type="InterPro" id="IPR028098">
    <property type="entry name" value="Glyco_trans_4-like_N"/>
</dbReference>
<dbReference type="Pfam" id="PF00534">
    <property type="entry name" value="Glycos_transf_1"/>
    <property type="match status" value="1"/>
</dbReference>
<dbReference type="AlphaFoldDB" id="A0A0P0YRZ2"/>
<protein>
    <submittedName>
        <fullName evidence="3">Glycosyl transferase</fullName>
    </submittedName>
</protein>
<gene>
    <name evidence="3" type="primary">wclW</name>
</gene>
<dbReference type="EMBL" id="AB924586">
    <property type="protein sequence ID" value="BAT23919.1"/>
    <property type="molecule type" value="Genomic_DNA"/>
</dbReference>
<reference evidence="3" key="2">
    <citation type="journal article" date="2015" name="Sci. Rep.">
        <title>Genetic analysis of capsular polysaccharide synthesis gene clusters in 79 capsular types of Klebsiella spp.</title>
        <authorList>
            <person name="Pan Y.J."/>
            <person name="Lin T.L."/>
            <person name="Chen C.T."/>
            <person name="Chen Y.Y."/>
            <person name="Hsieh P.F."/>
            <person name="Hsu C.R."/>
            <person name="Wu M.C."/>
            <person name="Wang J.T."/>
        </authorList>
    </citation>
    <scope>NUCLEOTIDE SEQUENCE</scope>
    <source>
        <strain evidence="3">6115</strain>
    </source>
</reference>
<feature type="domain" description="Glycosyltransferase subfamily 4-like N-terminal" evidence="2">
    <location>
        <begin position="15"/>
        <end position="179"/>
    </location>
</feature>
<name>A0A0P0YRZ2_9ENTR</name>
<sequence>MKKNVLLVIPFLGYTGAERVIFTLLNNLDRAKVNPHLLIYSDKDEKNALLKHLKNDVSISAINFKGRFRYNVHNIIFGIHKACKRYSIDTVLISDGSTNASIAPFLKLIGNKNTRFIARESNLPSLFEKNHIVKILYRIFYKNYNTIIAQSDDMFTDLTKKIGIPESKIVKINNPIDLTFINQRIIETPEFALKKDKINLLTIGRLTYQKGYDLLLNAFSKLDNIENYHLTIIGSGEEEHNLKKQCTELNLIDFVTFYNQVDNPYAIMKQADVYISSSRWEGYPNVVIEAIACGIPVLANKYPGGINEIIKPENGVICDVSTELEPSLEHILTLQNIALSESYNNVIFKKYIELL</sequence>
<evidence type="ECO:0000259" key="2">
    <source>
        <dbReference type="Pfam" id="PF13439"/>
    </source>
</evidence>
<reference evidence="3" key="1">
    <citation type="submission" date="2014-04" db="EMBL/GenBank/DDBJ databases">
        <authorList>
            <person name="Harrison E."/>
        </authorList>
    </citation>
    <scope>NUCLEOTIDE SEQUENCE</scope>
    <source>
        <strain evidence="3">6115</strain>
    </source>
</reference>
<dbReference type="SUPFAM" id="SSF53756">
    <property type="entry name" value="UDP-Glycosyltransferase/glycogen phosphorylase"/>
    <property type="match status" value="1"/>
</dbReference>
<dbReference type="GO" id="GO:1901135">
    <property type="term" value="P:carbohydrate derivative metabolic process"/>
    <property type="evidence" value="ECO:0007669"/>
    <property type="project" value="UniProtKB-ARBA"/>
</dbReference>
<evidence type="ECO:0000313" key="3">
    <source>
        <dbReference type="EMBL" id="BAT23919.1"/>
    </source>
</evidence>
<evidence type="ECO:0000259" key="1">
    <source>
        <dbReference type="Pfam" id="PF00534"/>
    </source>
</evidence>
<keyword evidence="3" id="KW-0808">Transferase</keyword>
<organism evidence="3">
    <name type="scientific">Klebsiella sp. 6115</name>
    <dbReference type="NCBI Taxonomy" id="1497823"/>
    <lineage>
        <taxon>Bacteria</taxon>
        <taxon>Pseudomonadati</taxon>
        <taxon>Pseudomonadota</taxon>
        <taxon>Gammaproteobacteria</taxon>
        <taxon>Enterobacterales</taxon>
        <taxon>Enterobacteriaceae</taxon>
        <taxon>Klebsiella/Raoultella group</taxon>
        <taxon>Klebsiella</taxon>
    </lineage>
</organism>
<accession>A0A0P0YRZ2</accession>
<dbReference type="PANTHER" id="PTHR12526:SF630">
    <property type="entry name" value="GLYCOSYLTRANSFERASE"/>
    <property type="match status" value="1"/>
</dbReference>
<dbReference type="Gene3D" id="3.40.50.2000">
    <property type="entry name" value="Glycogen Phosphorylase B"/>
    <property type="match status" value="2"/>
</dbReference>
<proteinExistence type="predicted"/>
<dbReference type="InterPro" id="IPR001296">
    <property type="entry name" value="Glyco_trans_1"/>
</dbReference>
<feature type="domain" description="Glycosyl transferase family 1" evidence="1">
    <location>
        <begin position="190"/>
        <end position="334"/>
    </location>
</feature>
<dbReference type="CDD" id="cd03811">
    <property type="entry name" value="GT4_GT28_WabH-like"/>
    <property type="match status" value="1"/>
</dbReference>
<dbReference type="Pfam" id="PF13439">
    <property type="entry name" value="Glyco_transf_4"/>
    <property type="match status" value="1"/>
</dbReference>